<protein>
    <submittedName>
        <fullName evidence="8">Oligosaccharide flippase family protein</fullName>
    </submittedName>
</protein>
<gene>
    <name evidence="8" type="ORF">PQ457_14635</name>
</gene>
<organism evidence="8 9">
    <name type="scientific">Novosphingobium humi</name>
    <dbReference type="NCBI Taxonomy" id="2282397"/>
    <lineage>
        <taxon>Bacteria</taxon>
        <taxon>Pseudomonadati</taxon>
        <taxon>Pseudomonadota</taxon>
        <taxon>Alphaproteobacteria</taxon>
        <taxon>Sphingomonadales</taxon>
        <taxon>Sphingomonadaceae</taxon>
        <taxon>Novosphingobium</taxon>
    </lineage>
</organism>
<dbReference type="PANTHER" id="PTHR30250:SF10">
    <property type="entry name" value="LIPOPOLYSACCHARIDE BIOSYNTHESIS PROTEIN WZXC"/>
    <property type="match status" value="1"/>
</dbReference>
<evidence type="ECO:0000256" key="3">
    <source>
        <dbReference type="ARBA" id="ARBA00022475"/>
    </source>
</evidence>
<name>A0ABY7TX25_9SPHN</name>
<keyword evidence="9" id="KW-1185">Reference proteome</keyword>
<keyword evidence="6 7" id="KW-0472">Membrane</keyword>
<reference evidence="8 9" key="1">
    <citation type="submission" date="2023-02" db="EMBL/GenBank/DDBJ databases">
        <title>Genome sequence of Novosphingobium humi KACC 19094.</title>
        <authorList>
            <person name="Kim S."/>
            <person name="Heo J."/>
            <person name="Kwon S.-W."/>
        </authorList>
    </citation>
    <scope>NUCLEOTIDE SEQUENCE [LARGE SCALE GENOMIC DNA]</scope>
    <source>
        <strain evidence="8 9">KACC 19094</strain>
    </source>
</reference>
<dbReference type="PANTHER" id="PTHR30250">
    <property type="entry name" value="PST FAMILY PREDICTED COLANIC ACID TRANSPORTER"/>
    <property type="match status" value="1"/>
</dbReference>
<evidence type="ECO:0000256" key="7">
    <source>
        <dbReference type="SAM" id="Phobius"/>
    </source>
</evidence>
<evidence type="ECO:0000256" key="6">
    <source>
        <dbReference type="ARBA" id="ARBA00023136"/>
    </source>
</evidence>
<comment type="subcellular location">
    <subcellularLocation>
        <location evidence="1">Cell membrane</location>
        <topology evidence="1">Multi-pass membrane protein</topology>
    </subcellularLocation>
</comment>
<evidence type="ECO:0000256" key="5">
    <source>
        <dbReference type="ARBA" id="ARBA00022989"/>
    </source>
</evidence>
<feature type="transmembrane region" description="Helical" evidence="7">
    <location>
        <begin position="411"/>
        <end position="437"/>
    </location>
</feature>
<keyword evidence="3" id="KW-1003">Cell membrane</keyword>
<dbReference type="Proteomes" id="UP001218231">
    <property type="component" value="Chromosome"/>
</dbReference>
<dbReference type="RefSeq" id="WP_273617530.1">
    <property type="nucleotide sequence ID" value="NZ_CP117417.1"/>
</dbReference>
<feature type="transmembrane region" description="Helical" evidence="7">
    <location>
        <begin position="110"/>
        <end position="131"/>
    </location>
</feature>
<evidence type="ECO:0000313" key="9">
    <source>
        <dbReference type="Proteomes" id="UP001218231"/>
    </source>
</evidence>
<evidence type="ECO:0000256" key="4">
    <source>
        <dbReference type="ARBA" id="ARBA00022692"/>
    </source>
</evidence>
<feature type="transmembrane region" description="Helical" evidence="7">
    <location>
        <begin position="287"/>
        <end position="306"/>
    </location>
</feature>
<feature type="transmembrane region" description="Helical" evidence="7">
    <location>
        <begin position="381"/>
        <end position="399"/>
    </location>
</feature>
<feature type="transmembrane region" description="Helical" evidence="7">
    <location>
        <begin position="358"/>
        <end position="375"/>
    </location>
</feature>
<keyword evidence="4 7" id="KW-0812">Transmembrane</keyword>
<dbReference type="InterPro" id="IPR050833">
    <property type="entry name" value="Poly_Biosynth_Transport"/>
</dbReference>
<feature type="transmembrane region" description="Helical" evidence="7">
    <location>
        <begin position="184"/>
        <end position="201"/>
    </location>
</feature>
<proteinExistence type="inferred from homology"/>
<dbReference type="Pfam" id="PF13440">
    <property type="entry name" value="Polysacc_synt_3"/>
    <property type="match status" value="1"/>
</dbReference>
<evidence type="ECO:0000256" key="1">
    <source>
        <dbReference type="ARBA" id="ARBA00004651"/>
    </source>
</evidence>
<sequence length="479" mass="50242">MSGSAGYGKVHTAISAINAGLAVLAPLGMFVYFSHHLTPAEMGVMAFCLAWIEVLKALCPNGLYEALLVDRDADRSRDAAAGGVLMACALGAFGIYLGVVLFALPHMGAAAAGLGLAAMIVGGKLAFDTLAQHPTALLARRQAYGAMASRGLMSNVGGIIIGLGLSDRAGPVWGMVGYYLGQSMLNWVAVIAAGGGAAVSLRWRQAAPLMPVAWMSSQVRAIGTLNNFFDQVLIGAFLTPATLAMYNLGKRVDMAQIAASQAFVATLYQPRFAAHSGDGLSDDFRKALVMMTFLFGVPSAVLMLHANTVVSLVFGTQWLPAVPVVQAMAIGGYSRVIANVQGAYFSTHGHNRLLRNRTLISTAMTIALVALAHWIGMAEVAWAITAKNIAVCLWSAGLTRHLSSLRDFGMIVIGLPLVGLIGAMMVAVLGGALAHAYGWSGTVALWAVSGGVALLIAGVFHQLAVAEQWRKWIRLPVRA</sequence>
<feature type="transmembrane region" description="Helical" evidence="7">
    <location>
        <begin position="79"/>
        <end position="104"/>
    </location>
</feature>
<keyword evidence="5 7" id="KW-1133">Transmembrane helix</keyword>
<evidence type="ECO:0000256" key="2">
    <source>
        <dbReference type="ARBA" id="ARBA00007430"/>
    </source>
</evidence>
<feature type="transmembrane region" description="Helical" evidence="7">
    <location>
        <begin position="443"/>
        <end position="465"/>
    </location>
</feature>
<dbReference type="EMBL" id="CP117417">
    <property type="protein sequence ID" value="WCT77141.1"/>
    <property type="molecule type" value="Genomic_DNA"/>
</dbReference>
<feature type="transmembrane region" description="Helical" evidence="7">
    <location>
        <begin position="12"/>
        <end position="33"/>
    </location>
</feature>
<feature type="transmembrane region" description="Helical" evidence="7">
    <location>
        <begin position="39"/>
        <end position="58"/>
    </location>
</feature>
<evidence type="ECO:0000313" key="8">
    <source>
        <dbReference type="EMBL" id="WCT77141.1"/>
    </source>
</evidence>
<comment type="similarity">
    <text evidence="2">Belongs to the polysaccharide synthase family.</text>
</comment>
<accession>A0ABY7TX25</accession>
<feature type="transmembrane region" description="Helical" evidence="7">
    <location>
        <begin position="143"/>
        <end position="164"/>
    </location>
</feature>